<dbReference type="KEGG" id="agv:OJF2_51710"/>
<proteinExistence type="predicted"/>
<dbReference type="RefSeq" id="WP_148596257.1">
    <property type="nucleotide sequence ID" value="NZ_CP042997.1"/>
</dbReference>
<accession>A0A5B9W894</accession>
<name>A0A5B9W894_9BACT</name>
<keyword evidence="2" id="KW-1185">Reference proteome</keyword>
<reference evidence="1 2" key="1">
    <citation type="submission" date="2019-08" db="EMBL/GenBank/DDBJ databases">
        <title>Deep-cultivation of Planctomycetes and their phenomic and genomic characterization uncovers novel biology.</title>
        <authorList>
            <person name="Wiegand S."/>
            <person name="Jogler M."/>
            <person name="Boedeker C."/>
            <person name="Pinto D."/>
            <person name="Vollmers J."/>
            <person name="Rivas-Marin E."/>
            <person name="Kohn T."/>
            <person name="Peeters S.H."/>
            <person name="Heuer A."/>
            <person name="Rast P."/>
            <person name="Oberbeckmann S."/>
            <person name="Bunk B."/>
            <person name="Jeske O."/>
            <person name="Meyerdierks A."/>
            <person name="Storesund J.E."/>
            <person name="Kallscheuer N."/>
            <person name="Luecker S."/>
            <person name="Lage O.M."/>
            <person name="Pohl T."/>
            <person name="Merkel B.J."/>
            <person name="Hornburger P."/>
            <person name="Mueller R.-W."/>
            <person name="Bruemmer F."/>
            <person name="Labrenz M."/>
            <person name="Spormann A.M."/>
            <person name="Op den Camp H."/>
            <person name="Overmann J."/>
            <person name="Amann R."/>
            <person name="Jetten M.S.M."/>
            <person name="Mascher T."/>
            <person name="Medema M.H."/>
            <person name="Devos D.P."/>
            <person name="Kaster A.-K."/>
            <person name="Ovreas L."/>
            <person name="Rohde M."/>
            <person name="Galperin M.Y."/>
            <person name="Jogler C."/>
        </authorList>
    </citation>
    <scope>NUCLEOTIDE SEQUENCE [LARGE SCALE GENOMIC DNA]</scope>
    <source>
        <strain evidence="1 2">OJF2</strain>
    </source>
</reference>
<evidence type="ECO:0000313" key="2">
    <source>
        <dbReference type="Proteomes" id="UP000324233"/>
    </source>
</evidence>
<dbReference type="EMBL" id="CP042997">
    <property type="protein sequence ID" value="QEH36587.1"/>
    <property type="molecule type" value="Genomic_DNA"/>
</dbReference>
<sequence>MKSQELIELGELLGWGWQTMLASHLKVSDRTIRRKVSGSSRITAAEAEAIRLYVKHKLKGKQYHEKPQAN</sequence>
<organism evidence="1 2">
    <name type="scientific">Aquisphaera giovannonii</name>
    <dbReference type="NCBI Taxonomy" id="406548"/>
    <lineage>
        <taxon>Bacteria</taxon>
        <taxon>Pseudomonadati</taxon>
        <taxon>Planctomycetota</taxon>
        <taxon>Planctomycetia</taxon>
        <taxon>Isosphaerales</taxon>
        <taxon>Isosphaeraceae</taxon>
        <taxon>Aquisphaera</taxon>
    </lineage>
</organism>
<dbReference type="AlphaFoldDB" id="A0A5B9W894"/>
<evidence type="ECO:0000313" key="1">
    <source>
        <dbReference type="EMBL" id="QEH36587.1"/>
    </source>
</evidence>
<gene>
    <name evidence="1" type="ORF">OJF2_51710</name>
</gene>
<protein>
    <recommendedName>
        <fullName evidence="3">HTH luxR-type domain-containing protein</fullName>
    </recommendedName>
</protein>
<evidence type="ECO:0008006" key="3">
    <source>
        <dbReference type="Google" id="ProtNLM"/>
    </source>
</evidence>
<dbReference type="Proteomes" id="UP000324233">
    <property type="component" value="Chromosome"/>
</dbReference>